<dbReference type="EMBL" id="PJQY01003574">
    <property type="protein sequence ID" value="PQM36196.1"/>
    <property type="molecule type" value="Genomic_DNA"/>
</dbReference>
<sequence>MYREVVCKNYLDPEIRFHLGTSSALREKTLLKVKKCGVRVLYEQDAEELNRIMKQYSRKNSFYEDVTDCDFDKSDKVQGAITKQTREQYCNETGPSDIGSFGKESLCKRMKED</sequence>
<evidence type="ECO:0000256" key="2">
    <source>
        <dbReference type="SAM" id="MobiDB-lite"/>
    </source>
</evidence>
<organism evidence="3 4">
    <name type="scientific">Prunus yedoensis var. nudiflora</name>
    <dbReference type="NCBI Taxonomy" id="2094558"/>
    <lineage>
        <taxon>Eukaryota</taxon>
        <taxon>Viridiplantae</taxon>
        <taxon>Streptophyta</taxon>
        <taxon>Embryophyta</taxon>
        <taxon>Tracheophyta</taxon>
        <taxon>Spermatophyta</taxon>
        <taxon>Magnoliopsida</taxon>
        <taxon>eudicotyledons</taxon>
        <taxon>Gunneridae</taxon>
        <taxon>Pentapetalae</taxon>
        <taxon>rosids</taxon>
        <taxon>fabids</taxon>
        <taxon>Rosales</taxon>
        <taxon>Rosaceae</taxon>
        <taxon>Amygdaloideae</taxon>
        <taxon>Amygdaleae</taxon>
        <taxon>Prunus</taxon>
    </lineage>
</organism>
<dbReference type="Proteomes" id="UP000250321">
    <property type="component" value="Unassembled WGS sequence"/>
</dbReference>
<dbReference type="OrthoDB" id="1826877at2759"/>
<evidence type="ECO:0000313" key="4">
    <source>
        <dbReference type="Proteomes" id="UP000250321"/>
    </source>
</evidence>
<comment type="caution">
    <text evidence="3">The sequence shown here is derived from an EMBL/GenBank/DDBJ whole genome shotgun (WGS) entry which is preliminary data.</text>
</comment>
<evidence type="ECO:0000256" key="1">
    <source>
        <dbReference type="SAM" id="Coils"/>
    </source>
</evidence>
<proteinExistence type="predicted"/>
<keyword evidence="1" id="KW-0175">Coiled coil</keyword>
<gene>
    <name evidence="3" type="ORF">Pyn_34990</name>
</gene>
<protein>
    <submittedName>
        <fullName evidence="3">Uncharacterized protein</fullName>
    </submittedName>
</protein>
<evidence type="ECO:0000313" key="3">
    <source>
        <dbReference type="EMBL" id="PQM36196.1"/>
    </source>
</evidence>
<accession>A0A314UHH2</accession>
<reference evidence="3 4" key="1">
    <citation type="submission" date="2018-02" db="EMBL/GenBank/DDBJ databases">
        <title>Draft genome of wild Prunus yedoensis var. nudiflora.</title>
        <authorList>
            <person name="Baek S."/>
            <person name="Kim J.-H."/>
            <person name="Choi K."/>
            <person name="Kim G.-B."/>
            <person name="Cho A."/>
            <person name="Jang H."/>
            <person name="Shin C.-H."/>
            <person name="Yu H.-J."/>
            <person name="Mun J.-H."/>
        </authorList>
    </citation>
    <scope>NUCLEOTIDE SEQUENCE [LARGE SCALE GENOMIC DNA]</scope>
    <source>
        <strain evidence="4">cv. Jeju island</strain>
        <tissue evidence="3">Leaf</tissue>
    </source>
</reference>
<name>A0A314UHH2_PRUYE</name>
<keyword evidence="4" id="KW-1185">Reference proteome</keyword>
<dbReference type="AlphaFoldDB" id="A0A314UHH2"/>
<feature type="coiled-coil region" evidence="1">
    <location>
        <begin position="39"/>
        <end position="66"/>
    </location>
</feature>
<feature type="region of interest" description="Disordered" evidence="2">
    <location>
        <begin position="93"/>
        <end position="113"/>
    </location>
</feature>